<proteinExistence type="predicted"/>
<protein>
    <submittedName>
        <fullName evidence="1">Uncharacterized protein</fullName>
    </submittedName>
</protein>
<organism evidence="1 2">
    <name type="scientific">Artemia franciscana</name>
    <name type="common">Brine shrimp</name>
    <name type="synonym">Artemia sanfranciscana</name>
    <dbReference type="NCBI Taxonomy" id="6661"/>
    <lineage>
        <taxon>Eukaryota</taxon>
        <taxon>Metazoa</taxon>
        <taxon>Ecdysozoa</taxon>
        <taxon>Arthropoda</taxon>
        <taxon>Crustacea</taxon>
        <taxon>Branchiopoda</taxon>
        <taxon>Anostraca</taxon>
        <taxon>Artemiidae</taxon>
        <taxon>Artemia</taxon>
    </lineage>
</organism>
<keyword evidence="2" id="KW-1185">Reference proteome</keyword>
<reference evidence="1" key="1">
    <citation type="submission" date="2023-07" db="EMBL/GenBank/DDBJ databases">
        <title>Chromosome-level genome assembly of Artemia franciscana.</title>
        <authorList>
            <person name="Jo E."/>
        </authorList>
    </citation>
    <scope>NUCLEOTIDE SEQUENCE</scope>
    <source>
        <tissue evidence="1">Whole body</tissue>
    </source>
</reference>
<evidence type="ECO:0000313" key="2">
    <source>
        <dbReference type="Proteomes" id="UP001187531"/>
    </source>
</evidence>
<dbReference type="Proteomes" id="UP001187531">
    <property type="component" value="Unassembled WGS sequence"/>
</dbReference>
<name>A0AA88L8G1_ARTSF</name>
<comment type="caution">
    <text evidence="1">The sequence shown here is derived from an EMBL/GenBank/DDBJ whole genome shotgun (WGS) entry which is preliminary data.</text>
</comment>
<gene>
    <name evidence="1" type="ORF">QYM36_002778</name>
</gene>
<accession>A0AA88L8G1</accession>
<evidence type="ECO:0000313" key="1">
    <source>
        <dbReference type="EMBL" id="KAK2722353.1"/>
    </source>
</evidence>
<dbReference type="AlphaFoldDB" id="A0AA88L8G1"/>
<sequence length="107" mass="11936">MANCRSIEILDYIAHKFKLNSENKGYNLLYTKIKKAVEKDKKANFVKAFKEYESPVAIVSDDFHGRSDESVPEEEHNITVEQQSGEVGAPEAVRIGSMGGMLANKTT</sequence>
<dbReference type="EMBL" id="JAVRJZ010000005">
    <property type="protein sequence ID" value="KAK2722353.1"/>
    <property type="molecule type" value="Genomic_DNA"/>
</dbReference>